<reference evidence="2 3" key="1">
    <citation type="journal article" date="2011" name="J. Bacteriol.">
        <title>Genome sequence of 'Pedosphaera parvula' Ellin514, an aerobic Verrucomicrobial isolate from pasture soil.</title>
        <authorList>
            <person name="Kant R."/>
            <person name="van Passel M.W."/>
            <person name="Sangwan P."/>
            <person name="Palva A."/>
            <person name="Lucas S."/>
            <person name="Copeland A."/>
            <person name="Lapidus A."/>
            <person name="Glavina Del Rio T."/>
            <person name="Dalin E."/>
            <person name="Tice H."/>
            <person name="Bruce D."/>
            <person name="Goodwin L."/>
            <person name="Pitluck S."/>
            <person name="Chertkov O."/>
            <person name="Larimer F.W."/>
            <person name="Land M.L."/>
            <person name="Hauser L."/>
            <person name="Brettin T.S."/>
            <person name="Detter J.C."/>
            <person name="Han S."/>
            <person name="de Vos W.M."/>
            <person name="Janssen P.H."/>
            <person name="Smidt H."/>
        </authorList>
    </citation>
    <scope>NUCLEOTIDE SEQUENCE [LARGE SCALE GENOMIC DNA]</scope>
    <source>
        <strain evidence="2 3">Ellin514</strain>
    </source>
</reference>
<evidence type="ECO:0000313" key="2">
    <source>
        <dbReference type="EMBL" id="EEF60350.1"/>
    </source>
</evidence>
<organism evidence="2 3">
    <name type="scientific">Pedosphaera parvula (strain Ellin514)</name>
    <dbReference type="NCBI Taxonomy" id="320771"/>
    <lineage>
        <taxon>Bacteria</taxon>
        <taxon>Pseudomonadati</taxon>
        <taxon>Verrucomicrobiota</taxon>
        <taxon>Pedosphaerae</taxon>
        <taxon>Pedosphaerales</taxon>
        <taxon>Pedosphaeraceae</taxon>
        <taxon>Pedosphaera</taxon>
    </lineage>
</organism>
<protein>
    <submittedName>
        <fullName evidence="2">Uncharacterized protein</fullName>
    </submittedName>
</protein>
<evidence type="ECO:0000256" key="1">
    <source>
        <dbReference type="SAM" id="MobiDB-lite"/>
    </source>
</evidence>
<dbReference type="EMBL" id="ABOX02000017">
    <property type="protein sequence ID" value="EEF60350.1"/>
    <property type="molecule type" value="Genomic_DNA"/>
</dbReference>
<evidence type="ECO:0000313" key="3">
    <source>
        <dbReference type="Proteomes" id="UP000003688"/>
    </source>
</evidence>
<accession>B9XI89</accession>
<dbReference type="Proteomes" id="UP000003688">
    <property type="component" value="Unassembled WGS sequence"/>
</dbReference>
<name>B9XI89_PEDPL</name>
<feature type="region of interest" description="Disordered" evidence="1">
    <location>
        <begin position="70"/>
        <end position="95"/>
    </location>
</feature>
<keyword evidence="3" id="KW-1185">Reference proteome</keyword>
<dbReference type="AlphaFoldDB" id="B9XI89"/>
<comment type="caution">
    <text evidence="2">The sequence shown here is derived from an EMBL/GenBank/DDBJ whole genome shotgun (WGS) entry which is preliminary data.</text>
</comment>
<gene>
    <name evidence="2" type="ORF">Cflav_PD3320</name>
</gene>
<proteinExistence type="predicted"/>
<feature type="region of interest" description="Disordered" evidence="1">
    <location>
        <begin position="1"/>
        <end position="45"/>
    </location>
</feature>
<sequence length="95" mass="10358">MLSKHSAETQEQTAISEGPADRNVYSSRSKNKSASARDSKQLNACNRSGTARTIYIFLILPTALPSLNRGQMSLGNISGYPPRNLANRHQSPQKA</sequence>